<accession>A0A017RXW0</accession>
<dbReference type="PANTHER" id="PTHR30055">
    <property type="entry name" value="HTH-TYPE TRANSCRIPTIONAL REGULATOR RUTR"/>
    <property type="match status" value="1"/>
</dbReference>
<dbReference type="AlphaFoldDB" id="A0A017RXW0"/>
<dbReference type="RefSeq" id="WP_035377553.1">
    <property type="nucleotide sequence ID" value="NZ_AZQP01000003.1"/>
</dbReference>
<evidence type="ECO:0000256" key="1">
    <source>
        <dbReference type="ARBA" id="ARBA00023015"/>
    </source>
</evidence>
<dbReference type="Pfam" id="PF00440">
    <property type="entry name" value="TetR_N"/>
    <property type="match status" value="1"/>
</dbReference>
<dbReference type="GO" id="GO:0000976">
    <property type="term" value="F:transcription cis-regulatory region binding"/>
    <property type="evidence" value="ECO:0007669"/>
    <property type="project" value="TreeGrafter"/>
</dbReference>
<name>A0A017RXW0_9CLOT</name>
<dbReference type="Gene3D" id="1.10.357.10">
    <property type="entry name" value="Tetracycline Repressor, domain 2"/>
    <property type="match status" value="1"/>
</dbReference>
<feature type="domain" description="HTH tetR-type" evidence="6">
    <location>
        <begin position="16"/>
        <end position="76"/>
    </location>
</feature>
<dbReference type="EMBL" id="AZQP01000003">
    <property type="protein sequence ID" value="EYE89583.1"/>
    <property type="molecule type" value="Genomic_DNA"/>
</dbReference>
<dbReference type="SUPFAM" id="SSF46689">
    <property type="entry name" value="Homeodomain-like"/>
    <property type="match status" value="1"/>
</dbReference>
<dbReference type="GO" id="GO:0003700">
    <property type="term" value="F:DNA-binding transcription factor activity"/>
    <property type="evidence" value="ECO:0007669"/>
    <property type="project" value="TreeGrafter"/>
</dbReference>
<comment type="caution">
    <text evidence="7">The sequence shown here is derived from an EMBL/GenBank/DDBJ whole genome shotgun (WGS) entry which is preliminary data.</text>
</comment>
<evidence type="ECO:0000256" key="4">
    <source>
        <dbReference type="PROSITE-ProRule" id="PRU00335"/>
    </source>
</evidence>
<evidence type="ECO:0000259" key="6">
    <source>
        <dbReference type="PROSITE" id="PS50977"/>
    </source>
</evidence>
<keyword evidence="3" id="KW-0804">Transcription</keyword>
<keyword evidence="2 4" id="KW-0238">DNA-binding</keyword>
<dbReference type="PRINTS" id="PR00455">
    <property type="entry name" value="HTHTETR"/>
</dbReference>
<dbReference type="PANTHER" id="PTHR30055:SF234">
    <property type="entry name" value="HTH-TYPE TRANSCRIPTIONAL REGULATOR BETI"/>
    <property type="match status" value="1"/>
</dbReference>
<evidence type="ECO:0000313" key="7">
    <source>
        <dbReference type="EMBL" id="EYE89583.1"/>
    </source>
</evidence>
<keyword evidence="1" id="KW-0805">Transcription regulation</keyword>
<evidence type="ECO:0000256" key="3">
    <source>
        <dbReference type="ARBA" id="ARBA00023163"/>
    </source>
</evidence>
<evidence type="ECO:0000313" key="8">
    <source>
        <dbReference type="Proteomes" id="UP000019681"/>
    </source>
</evidence>
<gene>
    <name evidence="7" type="ORF">Q428_01630</name>
</gene>
<feature type="DNA-binding region" description="H-T-H motif" evidence="4">
    <location>
        <begin position="39"/>
        <end position="58"/>
    </location>
</feature>
<organism evidence="7 8">
    <name type="scientific">Fervidicella metallireducens AeB</name>
    <dbReference type="NCBI Taxonomy" id="1403537"/>
    <lineage>
        <taxon>Bacteria</taxon>
        <taxon>Bacillati</taxon>
        <taxon>Bacillota</taxon>
        <taxon>Clostridia</taxon>
        <taxon>Eubacteriales</taxon>
        <taxon>Clostridiaceae</taxon>
        <taxon>Fervidicella</taxon>
    </lineage>
</organism>
<keyword evidence="8" id="KW-1185">Reference proteome</keyword>
<dbReference type="InterPro" id="IPR001647">
    <property type="entry name" value="HTH_TetR"/>
</dbReference>
<feature type="coiled-coil region" evidence="5">
    <location>
        <begin position="1"/>
        <end position="28"/>
    </location>
</feature>
<dbReference type="STRING" id="1403537.Q428_01630"/>
<dbReference type="PROSITE" id="PS50977">
    <property type="entry name" value="HTH_TETR_2"/>
    <property type="match status" value="1"/>
</dbReference>
<protein>
    <recommendedName>
        <fullName evidence="6">HTH tetR-type domain-containing protein</fullName>
    </recommendedName>
</protein>
<dbReference type="Proteomes" id="UP000019681">
    <property type="component" value="Unassembled WGS sequence"/>
</dbReference>
<proteinExistence type="predicted"/>
<dbReference type="InterPro" id="IPR009057">
    <property type="entry name" value="Homeodomain-like_sf"/>
</dbReference>
<dbReference type="OrthoDB" id="9785164at2"/>
<reference evidence="7 8" key="1">
    <citation type="journal article" date="2014" name="Genome Announc.">
        <title>Draft Genome Sequence of Fervidicella metallireducens Strain AeBT, an Iron-Reducing Thermoanaerobe from the Great Artesian Basin.</title>
        <authorList>
            <person name="Patel B.K."/>
        </authorList>
    </citation>
    <scope>NUCLEOTIDE SEQUENCE [LARGE SCALE GENOMIC DNA]</scope>
    <source>
        <strain evidence="7 8">AeB</strain>
    </source>
</reference>
<evidence type="ECO:0000256" key="2">
    <source>
        <dbReference type="ARBA" id="ARBA00023125"/>
    </source>
</evidence>
<dbReference type="InterPro" id="IPR050109">
    <property type="entry name" value="HTH-type_TetR-like_transc_reg"/>
</dbReference>
<keyword evidence="5" id="KW-0175">Coiled coil</keyword>
<sequence>MNLKDKRKQELDEQKEKRKEEVVAAAVEVFKEKGIENTKMTDVALKAEVGIASVYRYFKTKTDLIVEAATWLWREEVNNFYNEFYEENFLKLSGSERVRKVLSSFIDIYENHSETIVFLENFDNYIVNQKISTDKLEEYEKNIITLKSLILSSIEKGKEDGTIKKQINSNDFYITITHSLMSLCQKLILRGAVLKSDSEVKGREQLSLLIDMAMNYICN</sequence>
<evidence type="ECO:0000256" key="5">
    <source>
        <dbReference type="SAM" id="Coils"/>
    </source>
</evidence>